<dbReference type="Proteomes" id="UP000228952">
    <property type="component" value="Unassembled WGS sequence"/>
</dbReference>
<proteinExistence type="predicted"/>
<sequence>MKHVYNFDSPFFKIVRVIPGLITLALLLSPIWATLIGRPKIVLYYVAFLSVYWLYKTTVTSLGNIIGFRRYKRALELDWDSMIKKLDWKDLPNPEQLPKSFKDLQIVVLIPYTKELYEVIQDTIESVKRSTFDLKKIHILVGIEGRGGEYSKQTGDRLVADYSQTFAEVNYYIHPADIAGEAFGIAGPNLAWATREYVKDVRARGEDISNYQVIKYDSDMLIHPKFLSNYIHTYLMSADRYYSFFSPAVMLYSNNYWEVPFLVRVFSGALTLALLSEWVVAKKQKQSFSCYGFNLKLLDEIDYFDPQIGVDDTGFYWRAVLATDGHFKGEEFYAPCYNDAVLAETYAKSHVVMYKQLRRWGWGAIVYPMTIQGITNNRKISFKKKVQSMVEMFRVYNLYSTLVFLLSFSIPMIMFLNPDFGLSSSAHVLPKIVSTLMTISLLGLLPSRSVLEALYGPPPKKKGLVFFLWHYFEQIMLILFSLTLGFFPYLQAQIEMMLGLSMTFMVTPKHRNK</sequence>
<accession>A0A2M7W0X9</accession>
<dbReference type="InterPro" id="IPR029044">
    <property type="entry name" value="Nucleotide-diphossugar_trans"/>
</dbReference>
<name>A0A2M7W0X9_9BACT</name>
<dbReference type="EMBL" id="PFQB01000107">
    <property type="protein sequence ID" value="PJA12623.1"/>
    <property type="molecule type" value="Genomic_DNA"/>
</dbReference>
<dbReference type="PANTHER" id="PTHR36851:SF1">
    <property type="entry name" value="GLYCO_TRANS_2-LIKE DOMAIN-CONTAINING PROTEIN"/>
    <property type="match status" value="1"/>
</dbReference>
<keyword evidence="1" id="KW-0472">Membrane</keyword>
<keyword evidence="1" id="KW-0812">Transmembrane</keyword>
<dbReference type="SUPFAM" id="SSF53448">
    <property type="entry name" value="Nucleotide-diphospho-sugar transferases"/>
    <property type="match status" value="1"/>
</dbReference>
<evidence type="ECO:0000313" key="2">
    <source>
        <dbReference type="EMBL" id="PJA12623.1"/>
    </source>
</evidence>
<dbReference type="PANTHER" id="PTHR36851">
    <property type="entry name" value="UNNAMED PRODUCT"/>
    <property type="match status" value="1"/>
</dbReference>
<evidence type="ECO:0000256" key="1">
    <source>
        <dbReference type="SAM" id="Phobius"/>
    </source>
</evidence>
<feature type="transmembrane region" description="Helical" evidence="1">
    <location>
        <begin position="43"/>
        <end position="66"/>
    </location>
</feature>
<gene>
    <name evidence="2" type="ORF">COX64_04310</name>
</gene>
<dbReference type="AlphaFoldDB" id="A0A2M7W0X9"/>
<protein>
    <recommendedName>
        <fullName evidence="4">Glycosyltransferase 2-like domain-containing protein</fullName>
    </recommendedName>
</protein>
<comment type="caution">
    <text evidence="2">The sequence shown here is derived from an EMBL/GenBank/DDBJ whole genome shotgun (WGS) entry which is preliminary data.</text>
</comment>
<evidence type="ECO:0000313" key="3">
    <source>
        <dbReference type="Proteomes" id="UP000228952"/>
    </source>
</evidence>
<reference evidence="3" key="1">
    <citation type="submission" date="2017-09" db="EMBL/GenBank/DDBJ databases">
        <title>Depth-based differentiation of microbial function through sediment-hosted aquifers and enrichment of novel symbionts in the deep terrestrial subsurface.</title>
        <authorList>
            <person name="Probst A.J."/>
            <person name="Ladd B."/>
            <person name="Jarett J.K."/>
            <person name="Geller-Mcgrath D.E."/>
            <person name="Sieber C.M.K."/>
            <person name="Emerson J.B."/>
            <person name="Anantharaman K."/>
            <person name="Thomas B.C."/>
            <person name="Malmstrom R."/>
            <person name="Stieglmeier M."/>
            <person name="Klingl A."/>
            <person name="Woyke T."/>
            <person name="Ryan C.M."/>
            <person name="Banfield J.F."/>
        </authorList>
    </citation>
    <scope>NUCLEOTIDE SEQUENCE [LARGE SCALE GENOMIC DNA]</scope>
</reference>
<evidence type="ECO:0008006" key="4">
    <source>
        <dbReference type="Google" id="ProtNLM"/>
    </source>
</evidence>
<organism evidence="2 3">
    <name type="scientific">Candidatus Dojkabacteria bacterium CG_4_10_14_0_2_um_filter_Dojkabacteria_WS6_41_15</name>
    <dbReference type="NCBI Taxonomy" id="2014249"/>
    <lineage>
        <taxon>Bacteria</taxon>
        <taxon>Candidatus Dojkabacteria</taxon>
    </lineage>
</organism>
<keyword evidence="1" id="KW-1133">Transmembrane helix</keyword>
<feature type="transmembrane region" description="Helical" evidence="1">
    <location>
        <begin position="395"/>
        <end position="416"/>
    </location>
</feature>
<feature type="transmembrane region" description="Helical" evidence="1">
    <location>
        <begin position="463"/>
        <end position="484"/>
    </location>
</feature>